<dbReference type="AlphaFoldDB" id="A0AAP0F7H3"/>
<accession>A0AAP0F7H3</accession>
<gene>
    <name evidence="3" type="ORF">Scep_022194</name>
</gene>
<feature type="region of interest" description="Disordered" evidence="1">
    <location>
        <begin position="104"/>
        <end position="154"/>
    </location>
</feature>
<evidence type="ECO:0000313" key="4">
    <source>
        <dbReference type="Proteomes" id="UP001419268"/>
    </source>
</evidence>
<dbReference type="Pfam" id="PF03732">
    <property type="entry name" value="Retrotrans_gag"/>
    <property type="match status" value="1"/>
</dbReference>
<sequence length="154" mass="17628">MRQLMRARFLPAYYEHLLYRQYHQCSQGTRSVAVCTEQFYRLNTRNNLQESQTQQVSRYIGGLKESIQDQLTLHRVYHQFEANSLALQVEAQLSRPAIKTSFYKRPPFEHHAQSSVANPSSNPPPLSGASKGKRSEVSSPMEQTRAGPPQHTNP</sequence>
<protein>
    <recommendedName>
        <fullName evidence="2">Retrotransposon gag domain-containing protein</fullName>
    </recommendedName>
</protein>
<dbReference type="Proteomes" id="UP001419268">
    <property type="component" value="Unassembled WGS sequence"/>
</dbReference>
<dbReference type="InterPro" id="IPR005162">
    <property type="entry name" value="Retrotrans_gag_dom"/>
</dbReference>
<feature type="domain" description="Retrotransposon gag" evidence="2">
    <location>
        <begin position="2"/>
        <end position="65"/>
    </location>
</feature>
<dbReference type="PANTHER" id="PTHR35046:SF9">
    <property type="entry name" value="RNA-DIRECTED DNA POLYMERASE"/>
    <property type="match status" value="1"/>
</dbReference>
<evidence type="ECO:0000313" key="3">
    <source>
        <dbReference type="EMBL" id="KAK9105350.1"/>
    </source>
</evidence>
<proteinExistence type="predicted"/>
<comment type="caution">
    <text evidence="3">The sequence shown here is derived from an EMBL/GenBank/DDBJ whole genome shotgun (WGS) entry which is preliminary data.</text>
</comment>
<dbReference type="PANTHER" id="PTHR35046">
    <property type="entry name" value="ZINC KNUCKLE (CCHC-TYPE) FAMILY PROTEIN"/>
    <property type="match status" value="1"/>
</dbReference>
<reference evidence="3 4" key="1">
    <citation type="submission" date="2024-01" db="EMBL/GenBank/DDBJ databases">
        <title>Genome assemblies of Stephania.</title>
        <authorList>
            <person name="Yang L."/>
        </authorList>
    </citation>
    <scope>NUCLEOTIDE SEQUENCE [LARGE SCALE GENOMIC DNA]</scope>
    <source>
        <strain evidence="3">JXDWG</strain>
        <tissue evidence="3">Leaf</tissue>
    </source>
</reference>
<dbReference type="EMBL" id="JBBNAG010000009">
    <property type="protein sequence ID" value="KAK9105350.1"/>
    <property type="molecule type" value="Genomic_DNA"/>
</dbReference>
<name>A0AAP0F7H3_9MAGN</name>
<organism evidence="3 4">
    <name type="scientific">Stephania cephalantha</name>
    <dbReference type="NCBI Taxonomy" id="152367"/>
    <lineage>
        <taxon>Eukaryota</taxon>
        <taxon>Viridiplantae</taxon>
        <taxon>Streptophyta</taxon>
        <taxon>Embryophyta</taxon>
        <taxon>Tracheophyta</taxon>
        <taxon>Spermatophyta</taxon>
        <taxon>Magnoliopsida</taxon>
        <taxon>Ranunculales</taxon>
        <taxon>Menispermaceae</taxon>
        <taxon>Menispermoideae</taxon>
        <taxon>Cissampelideae</taxon>
        <taxon>Stephania</taxon>
    </lineage>
</organism>
<evidence type="ECO:0000259" key="2">
    <source>
        <dbReference type="Pfam" id="PF03732"/>
    </source>
</evidence>
<keyword evidence="4" id="KW-1185">Reference proteome</keyword>
<evidence type="ECO:0000256" key="1">
    <source>
        <dbReference type="SAM" id="MobiDB-lite"/>
    </source>
</evidence>